<keyword evidence="1" id="KW-1133">Transmembrane helix</keyword>
<dbReference type="Pfam" id="PF04307">
    <property type="entry name" value="YdjM"/>
    <property type="match status" value="1"/>
</dbReference>
<proteinExistence type="predicted"/>
<reference evidence="2 3" key="1">
    <citation type="journal article" date="2014" name="PLoS Genet.">
        <title>Phylogenetically driven sequencing of extremely halophilic archaea reveals strategies for static and dynamic osmo-response.</title>
        <authorList>
            <person name="Becker E.A."/>
            <person name="Seitzer P.M."/>
            <person name="Tritt A."/>
            <person name="Larsen D."/>
            <person name="Krusor M."/>
            <person name="Yao A.I."/>
            <person name="Wu D."/>
            <person name="Madern D."/>
            <person name="Eisen J.A."/>
            <person name="Darling A.E."/>
            <person name="Facciotti M.T."/>
        </authorList>
    </citation>
    <scope>NUCLEOTIDE SEQUENCE [LARGE SCALE GENOMIC DNA]</scope>
    <source>
        <strain evidence="2 3">JCM 10478</strain>
    </source>
</reference>
<feature type="transmembrane region" description="Helical" evidence="1">
    <location>
        <begin position="68"/>
        <end position="86"/>
    </location>
</feature>
<dbReference type="EMBL" id="AOID01000053">
    <property type="protein sequence ID" value="ELY63934.1"/>
    <property type="molecule type" value="Genomic_DNA"/>
</dbReference>
<protein>
    <submittedName>
        <fullName evidence="2">Membrane-bound metal-dependent hydrolase</fullName>
    </submittedName>
</protein>
<dbReference type="Proteomes" id="UP000011632">
    <property type="component" value="Unassembled WGS sequence"/>
</dbReference>
<sequence>MGEPMLFGLIVFLTVAFATHAIVGVALARGFADVGPRAGLWLGVVFGLAPDADFLFPAAWGWPFVHRGITHSPLFALSVIAGTYAISRSRAVAIAAGLAIGSHLAIDSLSPMAIPWLFPLRATWSPGLDVHGVIATTLLWSASVGVLAWRTDDLAAIEQWLDRSGGVRRRQSE</sequence>
<accession>L9XQ46</accession>
<gene>
    <name evidence="2" type="ORF">C489_17842</name>
</gene>
<feature type="transmembrane region" description="Helical" evidence="1">
    <location>
        <begin position="6"/>
        <end position="28"/>
    </location>
</feature>
<keyword evidence="2" id="KW-0378">Hydrolase</keyword>
<dbReference type="PATRIC" id="fig|1227496.3.peg.3597"/>
<comment type="caution">
    <text evidence="2">The sequence shown here is derived from an EMBL/GenBank/DDBJ whole genome shotgun (WGS) entry which is preliminary data.</text>
</comment>
<evidence type="ECO:0000313" key="3">
    <source>
        <dbReference type="Proteomes" id="UP000011632"/>
    </source>
</evidence>
<dbReference type="AlphaFoldDB" id="L9XQ46"/>
<name>L9XQ46_9EURY</name>
<keyword evidence="3" id="KW-1185">Reference proteome</keyword>
<feature type="transmembrane region" description="Helical" evidence="1">
    <location>
        <begin position="40"/>
        <end position="62"/>
    </location>
</feature>
<organism evidence="2 3">
    <name type="scientific">Natrinema versiforme JCM 10478</name>
    <dbReference type="NCBI Taxonomy" id="1227496"/>
    <lineage>
        <taxon>Archaea</taxon>
        <taxon>Methanobacteriati</taxon>
        <taxon>Methanobacteriota</taxon>
        <taxon>Stenosarchaea group</taxon>
        <taxon>Halobacteria</taxon>
        <taxon>Halobacteriales</taxon>
        <taxon>Natrialbaceae</taxon>
        <taxon>Natrinema</taxon>
    </lineage>
</organism>
<feature type="transmembrane region" description="Helical" evidence="1">
    <location>
        <begin position="93"/>
        <end position="118"/>
    </location>
</feature>
<feature type="transmembrane region" description="Helical" evidence="1">
    <location>
        <begin position="130"/>
        <end position="149"/>
    </location>
</feature>
<dbReference type="InterPro" id="IPR007404">
    <property type="entry name" value="YdjM-like"/>
</dbReference>
<evidence type="ECO:0000256" key="1">
    <source>
        <dbReference type="SAM" id="Phobius"/>
    </source>
</evidence>
<dbReference type="GO" id="GO:0016787">
    <property type="term" value="F:hydrolase activity"/>
    <property type="evidence" value="ECO:0007669"/>
    <property type="project" value="UniProtKB-KW"/>
</dbReference>
<keyword evidence="1" id="KW-0472">Membrane</keyword>
<evidence type="ECO:0000313" key="2">
    <source>
        <dbReference type="EMBL" id="ELY63934.1"/>
    </source>
</evidence>
<keyword evidence="1" id="KW-0812">Transmembrane</keyword>